<proteinExistence type="predicted"/>
<evidence type="ECO:0000313" key="1">
    <source>
        <dbReference type="EMBL" id="GGA68955.1"/>
    </source>
</evidence>
<evidence type="ECO:0000313" key="2">
    <source>
        <dbReference type="Proteomes" id="UP000648801"/>
    </source>
</evidence>
<gene>
    <name evidence="1" type="ORF">GCM10011507_20520</name>
</gene>
<protein>
    <recommendedName>
        <fullName evidence="3">Lipocalin-like domain-containing protein</fullName>
    </recommendedName>
</protein>
<reference evidence="1" key="1">
    <citation type="journal article" date="2014" name="Int. J. Syst. Evol. Microbiol.">
        <title>Complete genome sequence of Corynebacterium casei LMG S-19264T (=DSM 44701T), isolated from a smear-ripened cheese.</title>
        <authorList>
            <consortium name="US DOE Joint Genome Institute (JGI-PGF)"/>
            <person name="Walter F."/>
            <person name="Albersmeier A."/>
            <person name="Kalinowski J."/>
            <person name="Ruckert C."/>
        </authorList>
    </citation>
    <scope>NUCLEOTIDE SEQUENCE</scope>
    <source>
        <strain evidence="1">CGMCC 1.15447</strain>
    </source>
</reference>
<organism evidence="1 2">
    <name type="scientific">Edaphobacter acidisoli</name>
    <dbReference type="NCBI Taxonomy" id="2040573"/>
    <lineage>
        <taxon>Bacteria</taxon>
        <taxon>Pseudomonadati</taxon>
        <taxon>Acidobacteriota</taxon>
        <taxon>Terriglobia</taxon>
        <taxon>Terriglobales</taxon>
        <taxon>Acidobacteriaceae</taxon>
        <taxon>Edaphobacter</taxon>
    </lineage>
</organism>
<keyword evidence="2" id="KW-1185">Reference proteome</keyword>
<name>A0A916RVZ8_9BACT</name>
<reference evidence="1" key="2">
    <citation type="submission" date="2020-09" db="EMBL/GenBank/DDBJ databases">
        <authorList>
            <person name="Sun Q."/>
            <person name="Zhou Y."/>
        </authorList>
    </citation>
    <scope>NUCLEOTIDE SEQUENCE</scope>
    <source>
        <strain evidence="1">CGMCC 1.15447</strain>
    </source>
</reference>
<dbReference type="AlphaFoldDB" id="A0A916RVZ8"/>
<dbReference type="Proteomes" id="UP000648801">
    <property type="component" value="Unassembled WGS sequence"/>
</dbReference>
<accession>A0A916RVZ8</accession>
<sequence length="195" mass="20636">MMLRPGPEPISEDHDMIRLTLATAFLAVATAALPAQTTPQTAPAQAPAAATAAAQPNLSGAWKLNVAKSDFGQVPPPNSELEIIQQTATAITIAAANDSDDTGKQIYILPIPIAATEASTPAGNFSTTDDFKILSSKAQWQGATLVVDQKMNYKGSNGTVHSVYSLSADGKTLTRQTHYSLDLGEFDVTYIFDKQ</sequence>
<evidence type="ECO:0008006" key="3">
    <source>
        <dbReference type="Google" id="ProtNLM"/>
    </source>
</evidence>
<comment type="caution">
    <text evidence="1">The sequence shown here is derived from an EMBL/GenBank/DDBJ whole genome shotgun (WGS) entry which is preliminary data.</text>
</comment>
<dbReference type="EMBL" id="BMJB01000001">
    <property type="protein sequence ID" value="GGA68955.1"/>
    <property type="molecule type" value="Genomic_DNA"/>
</dbReference>